<protein>
    <recommendedName>
        <fullName evidence="6">HMG box domain-containing protein</fullName>
    </recommendedName>
</protein>
<reference evidence="7" key="1">
    <citation type="submission" date="2025-08" db="UniProtKB">
        <authorList>
            <consortium name="Ensembl"/>
        </authorList>
    </citation>
    <scope>IDENTIFICATION</scope>
</reference>
<dbReference type="Gene3D" id="1.10.30.10">
    <property type="entry name" value="High mobility group box domain"/>
    <property type="match status" value="1"/>
</dbReference>
<sequence length="285" mass="32693">MNEGKSEEIDRLEGQRCSRGERVRRPMNAFMVWAQGERRHLAKQHPELHNAELSKILGGTWRNMNPSLKRPFMDEAERLRQLHRHQHPNYKYRPRHRHIRRTNSDVSHSLCQLNSLALFSSPCHTEQASSQSQHKTSRMFTCHPQLETLRCFSNSQHLDMPRVSSSSQSLEIPTCSDFMESENPTHQLCSHSASHQLFSHALCEDSSWNQSNSSFSTLRSHSHYHATQPPPDDQSWNQNPTLFPPQQVLGCLQPDYPPCIGPLGAESYTSFLSLLADATAPVYNM</sequence>
<comment type="subcellular location">
    <subcellularLocation>
        <location evidence="1">Nucleus</location>
    </subcellularLocation>
</comment>
<evidence type="ECO:0000313" key="7">
    <source>
        <dbReference type="Ensembl" id="ENSEBUP00000026993.1"/>
    </source>
</evidence>
<dbReference type="SMART" id="SM00398">
    <property type="entry name" value="HMG"/>
    <property type="match status" value="1"/>
</dbReference>
<dbReference type="AlphaFoldDB" id="A0A8C4X1Q5"/>
<feature type="DNA-binding region" description="HMG box" evidence="4">
    <location>
        <begin position="23"/>
        <end position="91"/>
    </location>
</feature>
<dbReference type="PANTHER" id="PTHR10270">
    <property type="entry name" value="SOX TRANSCRIPTION FACTOR"/>
    <property type="match status" value="1"/>
</dbReference>
<dbReference type="CDD" id="cd22004">
    <property type="entry name" value="HMG-box_SOX"/>
    <property type="match status" value="1"/>
</dbReference>
<dbReference type="GO" id="GO:0000978">
    <property type="term" value="F:RNA polymerase II cis-regulatory region sequence-specific DNA binding"/>
    <property type="evidence" value="ECO:0007669"/>
    <property type="project" value="TreeGrafter"/>
</dbReference>
<dbReference type="GeneTree" id="ENSGT00940000168435"/>
<keyword evidence="8" id="KW-1185">Reference proteome</keyword>
<reference evidence="7" key="2">
    <citation type="submission" date="2025-09" db="UniProtKB">
        <authorList>
            <consortium name="Ensembl"/>
        </authorList>
    </citation>
    <scope>IDENTIFICATION</scope>
</reference>
<evidence type="ECO:0000259" key="6">
    <source>
        <dbReference type="PROSITE" id="PS50118"/>
    </source>
</evidence>
<dbReference type="SUPFAM" id="SSF47095">
    <property type="entry name" value="HMG-box"/>
    <property type="match status" value="1"/>
</dbReference>
<dbReference type="FunFam" id="1.10.30.10:FF:000002">
    <property type="entry name" value="transcription factor Sox-2"/>
    <property type="match status" value="1"/>
</dbReference>
<evidence type="ECO:0000256" key="1">
    <source>
        <dbReference type="ARBA" id="ARBA00004123"/>
    </source>
</evidence>
<dbReference type="Pfam" id="PF00505">
    <property type="entry name" value="HMG_box"/>
    <property type="match status" value="1"/>
</dbReference>
<name>A0A8C4X1Q5_EPTBU</name>
<feature type="domain" description="HMG box" evidence="6">
    <location>
        <begin position="23"/>
        <end position="91"/>
    </location>
</feature>
<proteinExistence type="predicted"/>
<evidence type="ECO:0000313" key="8">
    <source>
        <dbReference type="Proteomes" id="UP000694388"/>
    </source>
</evidence>
<keyword evidence="2 4" id="KW-0238">DNA-binding</keyword>
<organism evidence="7 8">
    <name type="scientific">Eptatretus burgeri</name>
    <name type="common">Inshore hagfish</name>
    <dbReference type="NCBI Taxonomy" id="7764"/>
    <lineage>
        <taxon>Eukaryota</taxon>
        <taxon>Metazoa</taxon>
        <taxon>Chordata</taxon>
        <taxon>Craniata</taxon>
        <taxon>Vertebrata</taxon>
        <taxon>Cyclostomata</taxon>
        <taxon>Myxini</taxon>
        <taxon>Myxiniformes</taxon>
        <taxon>Myxinidae</taxon>
        <taxon>Eptatretinae</taxon>
        <taxon>Eptatretus</taxon>
    </lineage>
</organism>
<feature type="region of interest" description="Disordered" evidence="5">
    <location>
        <begin position="219"/>
        <end position="240"/>
    </location>
</feature>
<dbReference type="InterPro" id="IPR036910">
    <property type="entry name" value="HMG_box_dom_sf"/>
</dbReference>
<dbReference type="InterPro" id="IPR050140">
    <property type="entry name" value="SRY-related_HMG-box_TF-like"/>
</dbReference>
<dbReference type="Ensembl" id="ENSEBUT00000027569.1">
    <property type="protein sequence ID" value="ENSEBUP00000026993.1"/>
    <property type="gene ID" value="ENSEBUG00000016596.1"/>
</dbReference>
<dbReference type="GO" id="GO:0005634">
    <property type="term" value="C:nucleus"/>
    <property type="evidence" value="ECO:0007669"/>
    <property type="project" value="UniProtKB-SubCell"/>
</dbReference>
<evidence type="ECO:0000256" key="5">
    <source>
        <dbReference type="SAM" id="MobiDB-lite"/>
    </source>
</evidence>
<dbReference type="InterPro" id="IPR009071">
    <property type="entry name" value="HMG_box_dom"/>
</dbReference>
<evidence type="ECO:0000256" key="2">
    <source>
        <dbReference type="ARBA" id="ARBA00023125"/>
    </source>
</evidence>
<evidence type="ECO:0000256" key="3">
    <source>
        <dbReference type="ARBA" id="ARBA00023242"/>
    </source>
</evidence>
<dbReference type="GO" id="GO:0001228">
    <property type="term" value="F:DNA-binding transcription activator activity, RNA polymerase II-specific"/>
    <property type="evidence" value="ECO:0007669"/>
    <property type="project" value="TreeGrafter"/>
</dbReference>
<dbReference type="Proteomes" id="UP000694388">
    <property type="component" value="Unplaced"/>
</dbReference>
<dbReference type="GO" id="GO:0030154">
    <property type="term" value="P:cell differentiation"/>
    <property type="evidence" value="ECO:0007669"/>
    <property type="project" value="TreeGrafter"/>
</dbReference>
<evidence type="ECO:0000256" key="4">
    <source>
        <dbReference type="PROSITE-ProRule" id="PRU00267"/>
    </source>
</evidence>
<dbReference type="PANTHER" id="PTHR10270:SF317">
    <property type="entry name" value="TRANSCRIPTION FACTOR SOX-15-RELATED"/>
    <property type="match status" value="1"/>
</dbReference>
<keyword evidence="3 4" id="KW-0539">Nucleus</keyword>
<accession>A0A8C4X1Q5</accession>
<dbReference type="PROSITE" id="PS50118">
    <property type="entry name" value="HMG_BOX_2"/>
    <property type="match status" value="1"/>
</dbReference>